<keyword evidence="2" id="KW-0963">Cytoplasm</keyword>
<dbReference type="GO" id="GO:0000160">
    <property type="term" value="P:phosphorelay signal transduction system"/>
    <property type="evidence" value="ECO:0007669"/>
    <property type="project" value="UniProtKB-KW"/>
</dbReference>
<dbReference type="PROSITE" id="PS00041">
    <property type="entry name" value="HTH_ARAC_FAMILY_1"/>
    <property type="match status" value="1"/>
</dbReference>
<evidence type="ECO:0000256" key="8">
    <source>
        <dbReference type="PROSITE-ProRule" id="PRU00169"/>
    </source>
</evidence>
<evidence type="ECO:0000256" key="4">
    <source>
        <dbReference type="ARBA" id="ARBA00023012"/>
    </source>
</evidence>
<dbReference type="PANTHER" id="PTHR42713:SF3">
    <property type="entry name" value="TRANSCRIPTIONAL REGULATORY PROTEIN HPTR"/>
    <property type="match status" value="1"/>
</dbReference>
<dbReference type="GO" id="GO:0005737">
    <property type="term" value="C:cytoplasm"/>
    <property type="evidence" value="ECO:0007669"/>
    <property type="project" value="UniProtKB-SubCell"/>
</dbReference>
<feature type="domain" description="HTH araC/xylS-type" evidence="9">
    <location>
        <begin position="440"/>
        <end position="538"/>
    </location>
</feature>
<feature type="domain" description="Response regulatory" evidence="10">
    <location>
        <begin position="5"/>
        <end position="121"/>
    </location>
</feature>
<evidence type="ECO:0000259" key="9">
    <source>
        <dbReference type="PROSITE" id="PS01124"/>
    </source>
</evidence>
<evidence type="ECO:0000256" key="6">
    <source>
        <dbReference type="ARBA" id="ARBA00023125"/>
    </source>
</evidence>
<dbReference type="InterPro" id="IPR011006">
    <property type="entry name" value="CheY-like_superfamily"/>
</dbReference>
<dbReference type="PROSITE" id="PS50110">
    <property type="entry name" value="RESPONSE_REGULATORY"/>
    <property type="match status" value="1"/>
</dbReference>
<comment type="caution">
    <text evidence="11">The sequence shown here is derived from an EMBL/GenBank/DDBJ whole genome shotgun (WGS) entry which is preliminary data.</text>
</comment>
<evidence type="ECO:0000256" key="7">
    <source>
        <dbReference type="ARBA" id="ARBA00023163"/>
    </source>
</evidence>
<keyword evidence="7" id="KW-0804">Transcription</keyword>
<dbReference type="SUPFAM" id="SSF52172">
    <property type="entry name" value="CheY-like"/>
    <property type="match status" value="1"/>
</dbReference>
<dbReference type="PROSITE" id="PS01124">
    <property type="entry name" value="HTH_ARAC_FAMILY_2"/>
    <property type="match status" value="1"/>
</dbReference>
<evidence type="ECO:0000256" key="1">
    <source>
        <dbReference type="ARBA" id="ARBA00004496"/>
    </source>
</evidence>
<dbReference type="InterPro" id="IPR018060">
    <property type="entry name" value="HTH_AraC"/>
</dbReference>
<evidence type="ECO:0000256" key="5">
    <source>
        <dbReference type="ARBA" id="ARBA00023015"/>
    </source>
</evidence>
<keyword evidence="12" id="KW-1185">Reference proteome</keyword>
<dbReference type="InterPro" id="IPR001789">
    <property type="entry name" value="Sig_transdc_resp-reg_receiver"/>
</dbReference>
<evidence type="ECO:0000256" key="3">
    <source>
        <dbReference type="ARBA" id="ARBA00022553"/>
    </source>
</evidence>
<dbReference type="AlphaFoldDB" id="A0A972K3F3"/>
<keyword evidence="3 8" id="KW-0597">Phosphoprotein</keyword>
<dbReference type="Pfam" id="PF00072">
    <property type="entry name" value="Response_reg"/>
    <property type="match status" value="1"/>
</dbReference>
<dbReference type="SMART" id="SM00342">
    <property type="entry name" value="HTH_ARAC"/>
    <property type="match status" value="1"/>
</dbReference>
<keyword evidence="4" id="KW-0902">Two-component regulatory system</keyword>
<evidence type="ECO:0000313" key="11">
    <source>
        <dbReference type="EMBL" id="NOU97761.1"/>
    </source>
</evidence>
<dbReference type="SUPFAM" id="SSF46689">
    <property type="entry name" value="Homeodomain-like"/>
    <property type="match status" value="2"/>
</dbReference>
<dbReference type="CDD" id="cd17536">
    <property type="entry name" value="REC_YesN-like"/>
    <property type="match status" value="1"/>
</dbReference>
<feature type="modified residue" description="4-aspartylphosphate" evidence="8">
    <location>
        <position position="56"/>
    </location>
</feature>
<comment type="subcellular location">
    <subcellularLocation>
        <location evidence="1">Cytoplasm</location>
    </subcellularLocation>
</comment>
<dbReference type="PRINTS" id="PR00032">
    <property type="entry name" value="HTHARAC"/>
</dbReference>
<name>A0A972K3F3_9BACL</name>
<sequence>MIMIRLLLVDDEPVILEDLALFINKTADFEHVYTAASGQEAVELIEQFPIDIVVTDIRMPGMSGLEFCEYVKQKQMDIECILLSGYAEFEYAQQALKTNAAAYLLKPVKKDELLQTILQTVEVLKQKREAAVSNKKAHETLRSHLVHLQASLLLDLLKGKKLTPEKLTEEMERLNIPFAVGDWAAIMLLRIENRFLEYDERSISLFEFAVVNITEEVLNDHFEVWACKDDSQYLAFLIKMKNSDLTDAPRKKVLEQLIPQLQHYITIYLQGKISVIVSDFEAFPVCLAELYQKALLLFRRLPGSEQELFLRLWDQPPQTPLRPLQRLHEPPTILQLIETGRWQDAHERLDYIFEELSSNGMDTGEYLSEVFFALSNAYTYVIHMNGLQMADVVEEPYMTGNNVATFRTVKQLHGWAMQVLERIKERVADGSKVTRGSFVLQIHQYIERHLSEDVTLQAISEHVHLHPAYLSVTYKQETGENLSEYIYRYRMEKAAYLLRNSKAKIYEIAAQLGYQYTPYFTKLFKSYYDVSPQEYRGMSNRE</sequence>
<dbReference type="GO" id="GO:0003700">
    <property type="term" value="F:DNA-binding transcription factor activity"/>
    <property type="evidence" value="ECO:0007669"/>
    <property type="project" value="InterPro"/>
</dbReference>
<dbReference type="Proteomes" id="UP000641588">
    <property type="component" value="Unassembled WGS sequence"/>
</dbReference>
<keyword evidence="6" id="KW-0238">DNA-binding</keyword>
<keyword evidence="5" id="KW-0805">Transcription regulation</keyword>
<dbReference type="InterPro" id="IPR051552">
    <property type="entry name" value="HptR"/>
</dbReference>
<evidence type="ECO:0000256" key="2">
    <source>
        <dbReference type="ARBA" id="ARBA00022490"/>
    </source>
</evidence>
<protein>
    <submittedName>
        <fullName evidence="11">Response regulator</fullName>
    </submittedName>
</protein>
<dbReference type="InterPro" id="IPR009057">
    <property type="entry name" value="Homeodomain-like_sf"/>
</dbReference>
<dbReference type="GO" id="GO:0043565">
    <property type="term" value="F:sequence-specific DNA binding"/>
    <property type="evidence" value="ECO:0007669"/>
    <property type="project" value="InterPro"/>
</dbReference>
<dbReference type="Pfam" id="PF12833">
    <property type="entry name" value="HTH_18"/>
    <property type="match status" value="1"/>
</dbReference>
<gene>
    <name evidence="11" type="ORF">GC093_31700</name>
</gene>
<dbReference type="InterPro" id="IPR020449">
    <property type="entry name" value="Tscrpt_reg_AraC-type_HTH"/>
</dbReference>
<dbReference type="PANTHER" id="PTHR42713">
    <property type="entry name" value="HISTIDINE KINASE-RELATED"/>
    <property type="match status" value="1"/>
</dbReference>
<dbReference type="EMBL" id="WHOD01000121">
    <property type="protein sequence ID" value="NOU97761.1"/>
    <property type="molecule type" value="Genomic_DNA"/>
</dbReference>
<accession>A0A972K3F3</accession>
<evidence type="ECO:0000259" key="10">
    <source>
        <dbReference type="PROSITE" id="PS50110"/>
    </source>
</evidence>
<evidence type="ECO:0000313" key="12">
    <source>
        <dbReference type="Proteomes" id="UP000641588"/>
    </source>
</evidence>
<reference evidence="11" key="1">
    <citation type="submission" date="2019-10" db="EMBL/GenBank/DDBJ databases">
        <title>Description of Paenibacillus glebae sp. nov.</title>
        <authorList>
            <person name="Carlier A."/>
            <person name="Qi S."/>
        </authorList>
    </citation>
    <scope>NUCLEOTIDE SEQUENCE</scope>
    <source>
        <strain evidence="11">LMG 31456</strain>
    </source>
</reference>
<organism evidence="11 12">
    <name type="scientific">Paenibacillus foliorum</name>
    <dbReference type="NCBI Taxonomy" id="2654974"/>
    <lineage>
        <taxon>Bacteria</taxon>
        <taxon>Bacillati</taxon>
        <taxon>Bacillota</taxon>
        <taxon>Bacilli</taxon>
        <taxon>Bacillales</taxon>
        <taxon>Paenibacillaceae</taxon>
        <taxon>Paenibacillus</taxon>
    </lineage>
</organism>
<dbReference type="InterPro" id="IPR018062">
    <property type="entry name" value="HTH_AraC-typ_CS"/>
</dbReference>
<proteinExistence type="predicted"/>
<dbReference type="SMART" id="SM00448">
    <property type="entry name" value="REC"/>
    <property type="match status" value="1"/>
</dbReference>
<dbReference type="Gene3D" id="3.40.50.2300">
    <property type="match status" value="1"/>
</dbReference>
<dbReference type="Gene3D" id="1.10.10.60">
    <property type="entry name" value="Homeodomain-like"/>
    <property type="match status" value="2"/>
</dbReference>